<feature type="region of interest" description="Disordered" evidence="1">
    <location>
        <begin position="129"/>
        <end position="160"/>
    </location>
</feature>
<dbReference type="Proteomes" id="UP001418222">
    <property type="component" value="Unassembled WGS sequence"/>
</dbReference>
<gene>
    <name evidence="2" type="ORF">KSP39_PZI007033</name>
</gene>
<evidence type="ECO:0000313" key="3">
    <source>
        <dbReference type="Proteomes" id="UP001418222"/>
    </source>
</evidence>
<organism evidence="2 3">
    <name type="scientific">Platanthera zijinensis</name>
    <dbReference type="NCBI Taxonomy" id="2320716"/>
    <lineage>
        <taxon>Eukaryota</taxon>
        <taxon>Viridiplantae</taxon>
        <taxon>Streptophyta</taxon>
        <taxon>Embryophyta</taxon>
        <taxon>Tracheophyta</taxon>
        <taxon>Spermatophyta</taxon>
        <taxon>Magnoliopsida</taxon>
        <taxon>Liliopsida</taxon>
        <taxon>Asparagales</taxon>
        <taxon>Orchidaceae</taxon>
        <taxon>Orchidoideae</taxon>
        <taxon>Orchideae</taxon>
        <taxon>Orchidinae</taxon>
        <taxon>Platanthera</taxon>
    </lineage>
</organism>
<evidence type="ECO:0000313" key="2">
    <source>
        <dbReference type="EMBL" id="KAK8946918.1"/>
    </source>
</evidence>
<name>A0AAP0BPX8_9ASPA</name>
<evidence type="ECO:0000256" key="1">
    <source>
        <dbReference type="SAM" id="MobiDB-lite"/>
    </source>
</evidence>
<feature type="compositionally biased region" description="Basic and acidic residues" evidence="1">
    <location>
        <begin position="130"/>
        <end position="147"/>
    </location>
</feature>
<protein>
    <submittedName>
        <fullName evidence="2">Uncharacterized protein</fullName>
    </submittedName>
</protein>
<comment type="caution">
    <text evidence="2">The sequence shown here is derived from an EMBL/GenBank/DDBJ whole genome shotgun (WGS) entry which is preliminary data.</text>
</comment>
<dbReference type="EMBL" id="JBBWWQ010000005">
    <property type="protein sequence ID" value="KAK8946918.1"/>
    <property type="molecule type" value="Genomic_DNA"/>
</dbReference>
<accession>A0AAP0BPX8</accession>
<dbReference type="AlphaFoldDB" id="A0AAP0BPX8"/>
<proteinExistence type="predicted"/>
<sequence length="218" mass="24358">MEGDVIDHNRLRFRSKRTVLTHTASSPASNFCDSSSFSDCRSSDLELMACSLKCSSLCELLLLLLLYGFGSSLLEKLRLCFLGQSASVGGGANHEMPTVEENIELIMLNPAYIGASDYDWSPTRLPPWRWESHQPRDSTRSPPDRHYQARGPYPPTHPRLHHKVDRLLRALYQGGLEIESWPQQLIGPVVQPGIGWVVRSADLIRPIGWTPGKTPGLV</sequence>
<reference evidence="2 3" key="1">
    <citation type="journal article" date="2022" name="Nat. Plants">
        <title>Genomes of leafy and leafless Platanthera orchids illuminate the evolution of mycoheterotrophy.</title>
        <authorList>
            <person name="Li M.H."/>
            <person name="Liu K.W."/>
            <person name="Li Z."/>
            <person name="Lu H.C."/>
            <person name="Ye Q.L."/>
            <person name="Zhang D."/>
            <person name="Wang J.Y."/>
            <person name="Li Y.F."/>
            <person name="Zhong Z.M."/>
            <person name="Liu X."/>
            <person name="Yu X."/>
            <person name="Liu D.K."/>
            <person name="Tu X.D."/>
            <person name="Liu B."/>
            <person name="Hao Y."/>
            <person name="Liao X.Y."/>
            <person name="Jiang Y.T."/>
            <person name="Sun W.H."/>
            <person name="Chen J."/>
            <person name="Chen Y.Q."/>
            <person name="Ai Y."/>
            <person name="Zhai J.W."/>
            <person name="Wu S.S."/>
            <person name="Zhou Z."/>
            <person name="Hsiao Y.Y."/>
            <person name="Wu W.L."/>
            <person name="Chen Y.Y."/>
            <person name="Lin Y.F."/>
            <person name="Hsu J.L."/>
            <person name="Li C.Y."/>
            <person name="Wang Z.W."/>
            <person name="Zhao X."/>
            <person name="Zhong W.Y."/>
            <person name="Ma X.K."/>
            <person name="Ma L."/>
            <person name="Huang J."/>
            <person name="Chen G.Z."/>
            <person name="Huang M.Z."/>
            <person name="Huang L."/>
            <person name="Peng D.H."/>
            <person name="Luo Y.B."/>
            <person name="Zou S.Q."/>
            <person name="Chen S.P."/>
            <person name="Lan S."/>
            <person name="Tsai W.C."/>
            <person name="Van de Peer Y."/>
            <person name="Liu Z.J."/>
        </authorList>
    </citation>
    <scope>NUCLEOTIDE SEQUENCE [LARGE SCALE GENOMIC DNA]</scope>
    <source>
        <strain evidence="2">Lor287</strain>
    </source>
</reference>
<keyword evidence="3" id="KW-1185">Reference proteome</keyword>